<dbReference type="GO" id="GO:0005634">
    <property type="term" value="C:nucleus"/>
    <property type="evidence" value="ECO:0007669"/>
    <property type="project" value="UniProtKB-ARBA"/>
</dbReference>
<dbReference type="FunFam" id="3.40.50.1000:FF:000015">
    <property type="entry name" value="CTD small phosphatase-like protein 2"/>
    <property type="match status" value="1"/>
</dbReference>
<protein>
    <submittedName>
        <fullName evidence="6">Nuclear lim interactor-interacting factor-like protein</fullName>
    </submittedName>
</protein>
<organism evidence="6 7">
    <name type="scientific">Leptomonas seymouri</name>
    <dbReference type="NCBI Taxonomy" id="5684"/>
    <lineage>
        <taxon>Eukaryota</taxon>
        <taxon>Discoba</taxon>
        <taxon>Euglenozoa</taxon>
        <taxon>Kinetoplastea</taxon>
        <taxon>Metakinetoplastina</taxon>
        <taxon>Trypanosomatida</taxon>
        <taxon>Trypanosomatidae</taxon>
        <taxon>Leishmaniinae</taxon>
        <taxon>Leptomonas</taxon>
    </lineage>
</organism>
<dbReference type="InterPro" id="IPR036412">
    <property type="entry name" value="HAD-like_sf"/>
</dbReference>
<dbReference type="AlphaFoldDB" id="A0A0N1HTD7"/>
<dbReference type="Gene3D" id="3.40.50.1000">
    <property type="entry name" value="HAD superfamily/HAD-like"/>
    <property type="match status" value="1"/>
</dbReference>
<reference evidence="6 7" key="1">
    <citation type="journal article" date="2015" name="PLoS Pathog.">
        <title>Leptomonas seymouri: Adaptations to the Dixenous Life Cycle Analyzed by Genome Sequencing, Transcriptome Profiling and Co-infection with Leishmania donovani.</title>
        <authorList>
            <person name="Kraeva N."/>
            <person name="Butenko A."/>
            <person name="Hlavacova J."/>
            <person name="Kostygov A."/>
            <person name="Myskova J."/>
            <person name="Grybchuk D."/>
            <person name="Lestinova T."/>
            <person name="Votypka J."/>
            <person name="Volf P."/>
            <person name="Opperdoes F."/>
            <person name="Flegontov P."/>
            <person name="Lukes J."/>
            <person name="Yurchenko V."/>
        </authorList>
    </citation>
    <scope>NUCLEOTIDE SEQUENCE [LARGE SCALE GENOMIC DNA]</scope>
    <source>
        <strain evidence="6 7">ATCC 30220</strain>
    </source>
</reference>
<proteinExistence type="inferred from homology"/>
<accession>A0A0N1HTD7</accession>
<dbReference type="SUPFAM" id="SSF56784">
    <property type="entry name" value="HAD-like"/>
    <property type="match status" value="1"/>
</dbReference>
<dbReference type="CDD" id="cd07521">
    <property type="entry name" value="HAD_FCP1-like"/>
    <property type="match status" value="1"/>
</dbReference>
<dbReference type="NCBIfam" id="TIGR02251">
    <property type="entry name" value="HIF-SF_euk"/>
    <property type="match status" value="1"/>
</dbReference>
<keyword evidence="7" id="KW-1185">Reference proteome</keyword>
<dbReference type="InterPro" id="IPR011948">
    <property type="entry name" value="Dullard_phosphatase"/>
</dbReference>
<evidence type="ECO:0000256" key="2">
    <source>
        <dbReference type="ARBA" id="ARBA00022912"/>
    </source>
</evidence>
<dbReference type="SMART" id="SM00577">
    <property type="entry name" value="CPDc"/>
    <property type="match status" value="1"/>
</dbReference>
<dbReference type="OrthoDB" id="277011at2759"/>
<evidence type="ECO:0000256" key="3">
    <source>
        <dbReference type="ARBA" id="ARBA00037324"/>
    </source>
</evidence>
<comment type="caution">
    <text evidence="6">The sequence shown here is derived from an EMBL/GenBank/DDBJ whole genome shotgun (WGS) entry which is preliminary data.</text>
</comment>
<evidence type="ECO:0000313" key="6">
    <source>
        <dbReference type="EMBL" id="KPI84223.1"/>
    </source>
</evidence>
<dbReference type="InterPro" id="IPR023214">
    <property type="entry name" value="HAD_sf"/>
</dbReference>
<name>A0A0N1HTD7_LEPSE</name>
<keyword evidence="2" id="KW-0904">Protein phosphatase</keyword>
<gene>
    <name evidence="6" type="ORF">ABL78_6709</name>
</gene>
<evidence type="ECO:0000256" key="1">
    <source>
        <dbReference type="ARBA" id="ARBA00022801"/>
    </source>
</evidence>
<evidence type="ECO:0000313" key="7">
    <source>
        <dbReference type="Proteomes" id="UP000038009"/>
    </source>
</evidence>
<evidence type="ECO:0000256" key="4">
    <source>
        <dbReference type="ARBA" id="ARBA00038355"/>
    </source>
</evidence>
<dbReference type="InterPro" id="IPR004274">
    <property type="entry name" value="FCP1_dom"/>
</dbReference>
<dbReference type="GO" id="GO:0004721">
    <property type="term" value="F:phosphoprotein phosphatase activity"/>
    <property type="evidence" value="ECO:0007669"/>
    <property type="project" value="UniProtKB-KW"/>
</dbReference>
<comment type="similarity">
    <text evidence="4">Belongs to the CTDSPL2 family.</text>
</comment>
<dbReference type="OMA" id="SHKGNYV"/>
<dbReference type="Pfam" id="PF03031">
    <property type="entry name" value="NIF"/>
    <property type="match status" value="1"/>
</dbReference>
<dbReference type="Proteomes" id="UP000038009">
    <property type="component" value="Unassembled WGS sequence"/>
</dbReference>
<sequence length="288" mass="32843">MSTTHKPTTQEAIDFFKRYRKKFQTAAEDANTPSRNSVNASSPDIVTQMSLNGQTDLTAHSIVPMDPRNGTTLTRLDLLRRSPINRSPCLVKDTGMKAMLPPLKSLRVPKVTLVLDVDETLVHSTFQPSPHVVYDKVLHVPSDGMVYTVSVKYRPYLKDFLQFVCQRFEIVIFTASMRAYCDNLMDEIDPNGDLGNLRLFREHCTLCDRSYVKDLHLLGRDLRRVAIVDNSPAAYAFQQRNAIPIRTWIDDPNDRELFNLLPLLDDLARCDNVYSVLDEFNAKGCSFR</sequence>
<comment type="function">
    <text evidence="3">Probable phosphatase.</text>
</comment>
<dbReference type="VEuPathDB" id="TriTrypDB:Lsey_0277_0020"/>
<feature type="domain" description="FCP1 homology" evidence="5">
    <location>
        <begin position="106"/>
        <end position="267"/>
    </location>
</feature>
<dbReference type="PANTHER" id="PTHR12210">
    <property type="entry name" value="DULLARD PROTEIN PHOSPHATASE"/>
    <property type="match status" value="1"/>
</dbReference>
<keyword evidence="1" id="KW-0378">Hydrolase</keyword>
<evidence type="ECO:0000259" key="5">
    <source>
        <dbReference type="PROSITE" id="PS50969"/>
    </source>
</evidence>
<dbReference type="EMBL" id="LJSK01000277">
    <property type="protein sequence ID" value="KPI84223.1"/>
    <property type="molecule type" value="Genomic_DNA"/>
</dbReference>
<dbReference type="InterPro" id="IPR050365">
    <property type="entry name" value="TIM50"/>
</dbReference>
<dbReference type="PROSITE" id="PS50969">
    <property type="entry name" value="FCP1"/>
    <property type="match status" value="1"/>
</dbReference>